<comment type="caution">
    <text evidence="1">The sequence shown here is derived from an EMBL/GenBank/DDBJ whole genome shotgun (WGS) entry which is preliminary data.</text>
</comment>
<protein>
    <submittedName>
        <fullName evidence="1">Uncharacterized protein</fullName>
    </submittedName>
</protein>
<dbReference type="RefSeq" id="XP_060371309.1">
    <property type="nucleotide sequence ID" value="XM_060501890.1"/>
</dbReference>
<evidence type="ECO:0000313" key="2">
    <source>
        <dbReference type="Proteomes" id="UP001244207"/>
    </source>
</evidence>
<dbReference type="AlphaFoldDB" id="A0AAD8XPQ2"/>
<dbReference type="Proteomes" id="UP001244207">
    <property type="component" value="Unassembled WGS sequence"/>
</dbReference>
<organism evidence="1 2">
    <name type="scientific">Glomerella acutata</name>
    <name type="common">Colletotrichum acutatum</name>
    <dbReference type="NCBI Taxonomy" id="27357"/>
    <lineage>
        <taxon>Eukaryota</taxon>
        <taxon>Fungi</taxon>
        <taxon>Dikarya</taxon>
        <taxon>Ascomycota</taxon>
        <taxon>Pezizomycotina</taxon>
        <taxon>Sordariomycetes</taxon>
        <taxon>Hypocreomycetidae</taxon>
        <taxon>Glomerellales</taxon>
        <taxon>Glomerellaceae</taxon>
        <taxon>Colletotrichum</taxon>
        <taxon>Colletotrichum acutatum species complex</taxon>
    </lineage>
</organism>
<sequence length="230" mass="25542">MNLCLTKRAFSFTRYPSCPDLACLPVLLFLLCEVGARFLSASRQAPALREITEEIGYGIDERILLSGYSINTTRSYVLPPSPGYESPEWAGNLNEKEMTTNPIFCVAAHAIWPNNGLDIDGLTRSGQATCDELQTQMNSNDRRHELAPEPGTRLYTAALPSEHKQEVKGRGTSAFARLGTQYAPFINHLFGDGSRAKHPQLPMIRLTETLSTRFPYISMRISCIGLPFVS</sequence>
<name>A0AAD8XPQ2_GLOAC</name>
<evidence type="ECO:0000313" key="1">
    <source>
        <dbReference type="EMBL" id="KAK1731254.1"/>
    </source>
</evidence>
<proteinExistence type="predicted"/>
<keyword evidence="2" id="KW-1185">Reference proteome</keyword>
<dbReference type="EMBL" id="JAHMHS010000003">
    <property type="protein sequence ID" value="KAK1731254.1"/>
    <property type="molecule type" value="Genomic_DNA"/>
</dbReference>
<accession>A0AAD8XPQ2</accession>
<dbReference type="GeneID" id="85385789"/>
<reference evidence="1" key="1">
    <citation type="submission" date="2021-12" db="EMBL/GenBank/DDBJ databases">
        <title>Comparative genomics, transcriptomics and evolutionary studies reveal genomic signatures of adaptation to plant cell wall in hemibiotrophic fungi.</title>
        <authorList>
            <consortium name="DOE Joint Genome Institute"/>
            <person name="Baroncelli R."/>
            <person name="Diaz J.F."/>
            <person name="Benocci T."/>
            <person name="Peng M."/>
            <person name="Battaglia E."/>
            <person name="Haridas S."/>
            <person name="Andreopoulos W."/>
            <person name="Labutti K."/>
            <person name="Pangilinan J."/>
            <person name="Floch G.L."/>
            <person name="Makela M.R."/>
            <person name="Henrissat B."/>
            <person name="Grigoriev I.V."/>
            <person name="Crouch J.A."/>
            <person name="De Vries R.P."/>
            <person name="Sukno S.A."/>
            <person name="Thon M.R."/>
        </authorList>
    </citation>
    <scope>NUCLEOTIDE SEQUENCE</scope>
    <source>
        <strain evidence="1">CBS 112980</strain>
    </source>
</reference>
<gene>
    <name evidence="1" type="ORF">BDZ83DRAFT_243821</name>
</gene>